<feature type="domain" description="Protein kinase" evidence="4">
    <location>
        <begin position="1"/>
        <end position="104"/>
    </location>
</feature>
<feature type="compositionally biased region" description="Low complexity" evidence="3">
    <location>
        <begin position="345"/>
        <end position="358"/>
    </location>
</feature>
<dbReference type="Pfam" id="PF08284">
    <property type="entry name" value="RVP_2"/>
    <property type="match status" value="1"/>
</dbReference>
<keyword evidence="2" id="KW-0067">ATP-binding</keyword>
<keyword evidence="6" id="KW-1185">Reference proteome</keyword>
<sequence>MWAMGAIMAELFMFKPLFPGRNSSDQMLKICGVLGIPTAASWLGGLALAGGLNYQFPQLPGVNLSSLMPLAISGNAISLIKSLCSWDPSKRPPSASEALTHPFFHTCYKLQHSTISFSQSECQFQSKQCGSDWFGSSSKTVSLVKSDGSGSEAILGQLGHTCKLSFILAFMFLLSPVSPCREFISRPRNYIFLTKSVVTNFWSIQRIGISFLQFFSRILSESLCSHSTKINNFLPNSLRFLRVFSRDQLGITIGIRANILQPVAMVEGTRNQVVESRLTDLDSRNQVMEGRVLNIEEKLQQIGGGVNTCKSEIEGMASKIAQLHDLVYRSFNRVEPEEGNGKGILGSAPAGSSSNSPLGTSRQTGHHPPATKVFTDNQFKPPKLNFPKFDGTDPKAWIRKCERFFLIYPVEPEKKVIVASIHFEKKAETWFQTFYALKGNIGWEEFTDSLLVRFLDLEQEDVVGEFQRLKQTSTVTNFQDRFEELQPRLISKNLGLSDEFFLACFVSGLKGEIRNSVKMFHPPDLKSAIHLARLQEAAIEAKKFKPWPNKPTPNTTPNSHPAVTRWSPTLNQHQPPSQTQKKPETYPIKRLTPTEMKARRDKGLCYNCDEVYSFGHQCAKRHIYMLIGEEGSEEEEEEGTEGNSVKVDILTELPGEEITISHQALNGGSKGIQTIKLKGTVKNREITILVDSGFTHNFLDPETAKFTGIKIESTNLLWVTVGGGGKISSQARCLAFTWTVQGTSFTTEMRLLKLGGCDAVLGMQWLQEIGPVLLDAKLLTMGFKQGQHWITLQGVMEDGGRLLHLEGRRVASHFSKA</sequence>
<dbReference type="GO" id="GO:0004672">
    <property type="term" value="F:protein kinase activity"/>
    <property type="evidence" value="ECO:0007669"/>
    <property type="project" value="InterPro"/>
</dbReference>
<evidence type="ECO:0000259" key="4">
    <source>
        <dbReference type="PROSITE" id="PS50011"/>
    </source>
</evidence>
<dbReference type="PANTHER" id="PTHR24055">
    <property type="entry name" value="MITOGEN-ACTIVATED PROTEIN KINASE"/>
    <property type="match status" value="1"/>
</dbReference>
<evidence type="ECO:0000256" key="2">
    <source>
        <dbReference type="ARBA" id="ARBA00022840"/>
    </source>
</evidence>
<evidence type="ECO:0000256" key="3">
    <source>
        <dbReference type="SAM" id="MobiDB-lite"/>
    </source>
</evidence>
<feature type="compositionally biased region" description="Polar residues" evidence="3">
    <location>
        <begin position="566"/>
        <end position="580"/>
    </location>
</feature>
<evidence type="ECO:0000256" key="1">
    <source>
        <dbReference type="ARBA" id="ARBA00022741"/>
    </source>
</evidence>
<name>A0A5C7IPT8_9ROSI</name>
<dbReference type="EMBL" id="VAHF01000002">
    <property type="protein sequence ID" value="TXG71290.1"/>
    <property type="molecule type" value="Genomic_DNA"/>
</dbReference>
<dbReference type="InterPro" id="IPR021109">
    <property type="entry name" value="Peptidase_aspartic_dom_sf"/>
</dbReference>
<proteinExistence type="predicted"/>
<dbReference type="InterPro" id="IPR000719">
    <property type="entry name" value="Prot_kinase_dom"/>
</dbReference>
<dbReference type="PROSITE" id="PS50011">
    <property type="entry name" value="PROTEIN_KINASE_DOM"/>
    <property type="match status" value="1"/>
</dbReference>
<reference evidence="6" key="1">
    <citation type="journal article" date="2019" name="Gigascience">
        <title>De novo genome assembly of the endangered Acer yangbiense, a plant species with extremely small populations endemic to Yunnan Province, China.</title>
        <authorList>
            <person name="Yang J."/>
            <person name="Wariss H.M."/>
            <person name="Tao L."/>
            <person name="Zhang R."/>
            <person name="Yun Q."/>
            <person name="Hollingsworth P."/>
            <person name="Dao Z."/>
            <person name="Luo G."/>
            <person name="Guo H."/>
            <person name="Ma Y."/>
            <person name="Sun W."/>
        </authorList>
    </citation>
    <scope>NUCLEOTIDE SEQUENCE [LARGE SCALE GENOMIC DNA]</scope>
    <source>
        <strain evidence="6">cv. Malutang</strain>
    </source>
</reference>
<comment type="caution">
    <text evidence="5">The sequence shown here is derived from an EMBL/GenBank/DDBJ whole genome shotgun (WGS) entry which is preliminary data.</text>
</comment>
<organism evidence="5 6">
    <name type="scientific">Acer yangbiense</name>
    <dbReference type="NCBI Taxonomy" id="1000413"/>
    <lineage>
        <taxon>Eukaryota</taxon>
        <taxon>Viridiplantae</taxon>
        <taxon>Streptophyta</taxon>
        <taxon>Embryophyta</taxon>
        <taxon>Tracheophyta</taxon>
        <taxon>Spermatophyta</taxon>
        <taxon>Magnoliopsida</taxon>
        <taxon>eudicotyledons</taxon>
        <taxon>Gunneridae</taxon>
        <taxon>Pentapetalae</taxon>
        <taxon>rosids</taxon>
        <taxon>malvids</taxon>
        <taxon>Sapindales</taxon>
        <taxon>Sapindaceae</taxon>
        <taxon>Hippocastanoideae</taxon>
        <taxon>Acereae</taxon>
        <taxon>Acer</taxon>
    </lineage>
</organism>
<dbReference type="Gene3D" id="2.40.70.10">
    <property type="entry name" value="Acid Proteases"/>
    <property type="match status" value="1"/>
</dbReference>
<dbReference type="GO" id="GO:0005524">
    <property type="term" value="F:ATP binding"/>
    <property type="evidence" value="ECO:0007669"/>
    <property type="project" value="UniProtKB-KW"/>
</dbReference>
<feature type="region of interest" description="Disordered" evidence="3">
    <location>
        <begin position="545"/>
        <end position="585"/>
    </location>
</feature>
<dbReference type="Gene3D" id="1.10.510.10">
    <property type="entry name" value="Transferase(Phosphotransferase) domain 1"/>
    <property type="match status" value="1"/>
</dbReference>
<dbReference type="CDD" id="cd00303">
    <property type="entry name" value="retropepsin_like"/>
    <property type="match status" value="1"/>
</dbReference>
<dbReference type="OrthoDB" id="2013610at2759"/>
<dbReference type="Proteomes" id="UP000323000">
    <property type="component" value="Chromosome 2"/>
</dbReference>
<evidence type="ECO:0000313" key="5">
    <source>
        <dbReference type="EMBL" id="TXG71290.1"/>
    </source>
</evidence>
<dbReference type="Pfam" id="PF19259">
    <property type="entry name" value="Ty3_capsid"/>
    <property type="match status" value="1"/>
</dbReference>
<dbReference type="InterPro" id="IPR050117">
    <property type="entry name" value="MAPK"/>
</dbReference>
<accession>A0A5C7IPT8</accession>
<dbReference type="AlphaFoldDB" id="A0A5C7IPT8"/>
<dbReference type="InterPro" id="IPR045358">
    <property type="entry name" value="Ty3_capsid"/>
</dbReference>
<protein>
    <recommendedName>
        <fullName evidence="4">Protein kinase domain-containing protein</fullName>
    </recommendedName>
</protein>
<dbReference type="SUPFAM" id="SSF56112">
    <property type="entry name" value="Protein kinase-like (PK-like)"/>
    <property type="match status" value="1"/>
</dbReference>
<keyword evidence="1" id="KW-0547">Nucleotide-binding</keyword>
<gene>
    <name evidence="5" type="ORF">EZV62_006225</name>
</gene>
<evidence type="ECO:0000313" key="6">
    <source>
        <dbReference type="Proteomes" id="UP000323000"/>
    </source>
</evidence>
<dbReference type="SUPFAM" id="SSF50630">
    <property type="entry name" value="Acid proteases"/>
    <property type="match status" value="1"/>
</dbReference>
<feature type="region of interest" description="Disordered" evidence="3">
    <location>
        <begin position="339"/>
        <end position="377"/>
    </location>
</feature>
<dbReference type="InterPro" id="IPR011009">
    <property type="entry name" value="Kinase-like_dom_sf"/>
</dbReference>